<organism evidence="2 3">
    <name type="scientific">Desulforamulus aquiferis</name>
    <dbReference type="NCBI Taxonomy" id="1397668"/>
    <lineage>
        <taxon>Bacteria</taxon>
        <taxon>Bacillati</taxon>
        <taxon>Bacillota</taxon>
        <taxon>Clostridia</taxon>
        <taxon>Eubacteriales</taxon>
        <taxon>Peptococcaceae</taxon>
        <taxon>Desulforamulus</taxon>
    </lineage>
</organism>
<sequence length="101" mass="11634">MAITIEKLPDSEQEYYEGRNELKTSLDLIVSMINDTKSELRHLDQERHKEYLSLDSKLDNVRAKIDSTNSSFSRKIDRFTYGLMGVLLTTLGILAKIHFSP</sequence>
<keyword evidence="1" id="KW-0472">Membrane</keyword>
<reference evidence="2" key="2">
    <citation type="submission" date="2023-03" db="EMBL/GenBank/DDBJ databases">
        <authorList>
            <person name="Zhang Z."/>
        </authorList>
    </citation>
    <scope>NUCLEOTIDE SEQUENCE</scope>
    <source>
        <strain evidence="2">DSA</strain>
    </source>
</reference>
<dbReference type="AlphaFoldDB" id="A0AAW7ZAS3"/>
<keyword evidence="1" id="KW-1133">Transmembrane helix</keyword>
<evidence type="ECO:0008006" key="4">
    <source>
        <dbReference type="Google" id="ProtNLM"/>
    </source>
</evidence>
<evidence type="ECO:0000313" key="3">
    <source>
        <dbReference type="Proteomes" id="UP001172911"/>
    </source>
</evidence>
<evidence type="ECO:0000256" key="1">
    <source>
        <dbReference type="SAM" id="Phobius"/>
    </source>
</evidence>
<protein>
    <recommendedName>
        <fullName evidence="4">t-SNARE coiled-coil homology domain-containing protein</fullName>
    </recommendedName>
</protein>
<reference evidence="2" key="1">
    <citation type="journal article" date="2023" name="J. Hazard. Mater.">
        <title>Anaerobic biodegradation of pyrene and benzo[a]pyrene by a new sulfate-reducing Desulforamulus aquiferis strain DSA.</title>
        <authorList>
            <person name="Zhang Z."/>
            <person name="Sun J."/>
            <person name="Gong X."/>
            <person name="Wang C."/>
            <person name="Wang H."/>
        </authorList>
    </citation>
    <scope>NUCLEOTIDE SEQUENCE</scope>
    <source>
        <strain evidence="2">DSA</strain>
    </source>
</reference>
<keyword evidence="1" id="KW-0812">Transmembrane</keyword>
<gene>
    <name evidence="2" type="ORF">P6N53_04745</name>
</gene>
<accession>A0AAW7ZAS3</accession>
<dbReference type="Proteomes" id="UP001172911">
    <property type="component" value="Unassembled WGS sequence"/>
</dbReference>
<dbReference type="EMBL" id="JARPTC010000005">
    <property type="protein sequence ID" value="MDO7786528.1"/>
    <property type="molecule type" value="Genomic_DNA"/>
</dbReference>
<keyword evidence="3" id="KW-1185">Reference proteome</keyword>
<proteinExistence type="predicted"/>
<name>A0AAW7ZAS3_9FIRM</name>
<comment type="caution">
    <text evidence="2">The sequence shown here is derived from an EMBL/GenBank/DDBJ whole genome shotgun (WGS) entry which is preliminary data.</text>
</comment>
<dbReference type="RefSeq" id="WP_304541575.1">
    <property type="nucleotide sequence ID" value="NZ_JARPTC010000005.1"/>
</dbReference>
<evidence type="ECO:0000313" key="2">
    <source>
        <dbReference type="EMBL" id="MDO7786528.1"/>
    </source>
</evidence>
<feature type="transmembrane region" description="Helical" evidence="1">
    <location>
        <begin position="79"/>
        <end position="99"/>
    </location>
</feature>